<feature type="compositionally biased region" description="Acidic residues" evidence="1">
    <location>
        <begin position="280"/>
        <end position="292"/>
    </location>
</feature>
<organism evidence="3 4">
    <name type="scientific">Camelus dromedarius</name>
    <name type="common">Dromedary</name>
    <name type="synonym">Arabian camel</name>
    <dbReference type="NCBI Taxonomy" id="9838"/>
    <lineage>
        <taxon>Eukaryota</taxon>
        <taxon>Metazoa</taxon>
        <taxon>Chordata</taxon>
        <taxon>Craniata</taxon>
        <taxon>Vertebrata</taxon>
        <taxon>Euteleostomi</taxon>
        <taxon>Mammalia</taxon>
        <taxon>Eutheria</taxon>
        <taxon>Laurasiatheria</taxon>
        <taxon>Artiodactyla</taxon>
        <taxon>Tylopoda</taxon>
        <taxon>Camelidae</taxon>
        <taxon>Camelus</taxon>
    </lineage>
</organism>
<dbReference type="Proteomes" id="UP000299084">
    <property type="component" value="Unassembled WGS sequence"/>
</dbReference>
<dbReference type="AlphaFoldDB" id="A0A5N4C1K9"/>
<feature type="region of interest" description="Disordered" evidence="1">
    <location>
        <begin position="184"/>
        <end position="238"/>
    </location>
</feature>
<evidence type="ECO:0000313" key="3">
    <source>
        <dbReference type="EMBL" id="KAB1252741.1"/>
    </source>
</evidence>
<feature type="domain" description="MAGE" evidence="2">
    <location>
        <begin position="125"/>
        <end position="179"/>
    </location>
</feature>
<dbReference type="Gene3D" id="1.10.10.1210">
    <property type="entry name" value="MAGE homology domain, winged helix WH2 motif"/>
    <property type="match status" value="1"/>
</dbReference>
<dbReference type="InterPro" id="IPR041899">
    <property type="entry name" value="MAGE_WH2"/>
</dbReference>
<dbReference type="Pfam" id="PF01454">
    <property type="entry name" value="MAGE"/>
    <property type="match status" value="1"/>
</dbReference>
<keyword evidence="4" id="KW-1185">Reference proteome</keyword>
<dbReference type="PROSITE" id="PS50838">
    <property type="entry name" value="MAGE"/>
    <property type="match status" value="2"/>
</dbReference>
<protein>
    <submittedName>
        <fullName evidence="3">Melanoma-associated antigen 8</fullName>
    </submittedName>
</protein>
<feature type="compositionally biased region" description="Basic and acidic residues" evidence="1">
    <location>
        <begin position="1"/>
        <end position="17"/>
    </location>
</feature>
<feature type="region of interest" description="Disordered" evidence="1">
    <location>
        <begin position="267"/>
        <end position="315"/>
    </location>
</feature>
<dbReference type="PANTHER" id="PTHR11736">
    <property type="entry name" value="MELANOMA-ASSOCIATED ANTIGEN MAGE ANTIGEN"/>
    <property type="match status" value="1"/>
</dbReference>
<dbReference type="Pfam" id="PF12440">
    <property type="entry name" value="MAGE_N"/>
    <property type="match status" value="1"/>
</dbReference>
<evidence type="ECO:0000259" key="2">
    <source>
        <dbReference type="PROSITE" id="PS50838"/>
    </source>
</evidence>
<dbReference type="SMART" id="SM01392">
    <property type="entry name" value="MAGE_N"/>
    <property type="match status" value="1"/>
</dbReference>
<dbReference type="FunFam" id="1.10.10.1210:FF:000001">
    <property type="entry name" value="melanoma-associated antigen D1"/>
    <property type="match status" value="1"/>
</dbReference>
<dbReference type="InterPro" id="IPR002190">
    <property type="entry name" value="MHD_dom"/>
</dbReference>
<accession>A0A5N4C1K9</accession>
<dbReference type="GO" id="GO:0000122">
    <property type="term" value="P:negative regulation of transcription by RNA polymerase II"/>
    <property type="evidence" value="ECO:0007669"/>
    <property type="project" value="TreeGrafter"/>
</dbReference>
<sequence length="497" mass="54205">MRDLHHTEADFHDPREAEDSEDEQDIWVEEEEGASPLSPSSSSSSSSFSSSSSYSVLFLGSGEEVADSGTPSPAQSPQGVCPSPTAVAAPPWSQSEDNGLRSQGEEGPSTGQDPADAESRLHDALHLMMVDLMGFLLHKYRTKQPTSKEEMLNAVLRDDQDHFPAVLSQASECLQLVFGEETPTEAEFQTGNPPPALPTALGDPRARGPDVTGADAPSLGGERGAPDTGRPRSRHVFSVTEHRRLAVPGLKVRTSGCAGCTLRSRLTSPSVHRRPHQEESPCEAEGTPEEETSVAPLPGASRKTMASEAKQPTSKEEMLNAVLRDDQDHFPAVLSQASECLQLVFGVDVKEVDPREHLYVLVPTLASPTMAWTMGEHPKTGLLLILLGVIVLEGDFAPEEAVWGALSKMGLCAGREHFIYGEPRELITNVWVREGYVEYRQVANSDPARHEFLWGPRAYTETSKLQVLEHFLRINRRGPSFFPSLSEERVSDEEEGA</sequence>
<comment type="caution">
    <text evidence="3">The sequence shown here is derived from an EMBL/GenBank/DDBJ whole genome shotgun (WGS) entry which is preliminary data.</text>
</comment>
<dbReference type="InterPro" id="IPR041898">
    <property type="entry name" value="MAGE_WH1"/>
</dbReference>
<dbReference type="Gene3D" id="1.10.10.1200">
    <property type="entry name" value="MAGE homology domain, winged helix WH1 motif"/>
    <property type="match status" value="2"/>
</dbReference>
<feature type="compositionally biased region" description="Acidic residues" evidence="1">
    <location>
        <begin position="18"/>
        <end position="33"/>
    </location>
</feature>
<dbReference type="InterPro" id="IPR021072">
    <property type="entry name" value="MAGE_N"/>
</dbReference>
<name>A0A5N4C1K9_CAMDR</name>
<feature type="compositionally biased region" description="Low complexity" evidence="1">
    <location>
        <begin position="35"/>
        <end position="55"/>
    </location>
</feature>
<proteinExistence type="predicted"/>
<dbReference type="PANTHER" id="PTHR11736:SF81">
    <property type="entry name" value="MAGE DOMAIN-CONTAINING PROTEIN"/>
    <property type="match status" value="1"/>
</dbReference>
<gene>
    <name evidence="3" type="ORF">Cadr_000002520</name>
</gene>
<reference evidence="3 4" key="1">
    <citation type="journal article" date="2019" name="Mol. Ecol. Resour.">
        <title>Improving Illumina assemblies with Hi-C and long reads: an example with the North African dromedary.</title>
        <authorList>
            <person name="Elbers J.P."/>
            <person name="Rogers M.F."/>
            <person name="Perelman P.L."/>
            <person name="Proskuryakova A.A."/>
            <person name="Serdyukova N.A."/>
            <person name="Johnson W.E."/>
            <person name="Horin P."/>
            <person name="Corander J."/>
            <person name="Murphy D."/>
            <person name="Burger P.A."/>
        </authorList>
    </citation>
    <scope>NUCLEOTIDE SEQUENCE [LARGE SCALE GENOMIC DNA]</scope>
    <source>
        <strain evidence="3">Drom800</strain>
        <tissue evidence="3">Blood</tissue>
    </source>
</reference>
<dbReference type="EMBL" id="JWIN03000037">
    <property type="protein sequence ID" value="KAB1252741.1"/>
    <property type="molecule type" value="Genomic_DNA"/>
</dbReference>
<feature type="domain" description="MAGE" evidence="2">
    <location>
        <begin position="308"/>
        <end position="489"/>
    </location>
</feature>
<dbReference type="GO" id="GO:0005634">
    <property type="term" value="C:nucleus"/>
    <property type="evidence" value="ECO:0007669"/>
    <property type="project" value="TreeGrafter"/>
</dbReference>
<dbReference type="InterPro" id="IPR037445">
    <property type="entry name" value="MAGE"/>
</dbReference>
<feature type="compositionally biased region" description="Polar residues" evidence="1">
    <location>
        <begin position="92"/>
        <end position="101"/>
    </location>
</feature>
<feature type="compositionally biased region" description="Polar residues" evidence="1">
    <location>
        <begin position="69"/>
        <end position="78"/>
    </location>
</feature>
<feature type="region of interest" description="Disordered" evidence="1">
    <location>
        <begin position="1"/>
        <end position="116"/>
    </location>
</feature>
<evidence type="ECO:0000313" key="4">
    <source>
        <dbReference type="Proteomes" id="UP000299084"/>
    </source>
</evidence>
<evidence type="ECO:0000256" key="1">
    <source>
        <dbReference type="SAM" id="MobiDB-lite"/>
    </source>
</evidence>
<dbReference type="SMART" id="SM01373">
    <property type="entry name" value="MAGE"/>
    <property type="match status" value="1"/>
</dbReference>